<feature type="domain" description="CREG-like beta-barrel" evidence="3">
    <location>
        <begin position="44"/>
        <end position="258"/>
    </location>
</feature>
<dbReference type="STRING" id="329885.A0A4V5N8S7"/>
<protein>
    <recommendedName>
        <fullName evidence="3">CREG-like beta-barrel domain-containing protein</fullName>
    </recommendedName>
</protein>
<dbReference type="Gene3D" id="2.30.110.10">
    <property type="entry name" value="Electron Transport, Fmn-binding Protein, Chain A"/>
    <property type="match status" value="1"/>
</dbReference>
<dbReference type="Proteomes" id="UP000310066">
    <property type="component" value="Unassembled WGS sequence"/>
</dbReference>
<feature type="chain" id="PRO_5020775719" description="CREG-like beta-barrel domain-containing protein" evidence="2">
    <location>
        <begin position="17"/>
        <end position="320"/>
    </location>
</feature>
<dbReference type="InterPro" id="IPR055343">
    <property type="entry name" value="CREG_beta-barrel"/>
</dbReference>
<sequence>MKLLTTAALLAATASAKSLRAPPILLQEPIPNDPTQHNADHHIPTIRESTIMARRIMHLSSLGTLVTTFPHPTNPQPILTSDNDADEIHAYENRPEEMAGSPIGLMEYYADCEPATGNSTLLAINIATPYRNYAAGSNISLQIRWWPTQSNSYDLSTSALPDLKVDDDDDDEDIPTPHTPAALPRFSLHGRLEPIPIKDLAASLIPACFMRAHPDSLLWQPGNDIHTSEYTRFVVEHVYWFGGFGDRARIGWLPVEDWRSVTREEVEAMSLPGEKGWRERRLMEHGGEERVQDDEEVEGEVETEETDGRWGASGARDLRS</sequence>
<dbReference type="OrthoDB" id="2138282at2759"/>
<evidence type="ECO:0000313" key="5">
    <source>
        <dbReference type="Proteomes" id="UP000310066"/>
    </source>
</evidence>
<dbReference type="PANTHER" id="PTHR37273:SF1">
    <property type="entry name" value="ADL397C-AP"/>
    <property type="match status" value="1"/>
</dbReference>
<reference evidence="4 5" key="1">
    <citation type="submission" date="2017-03" db="EMBL/GenBank/DDBJ databases">
        <title>Genomes of endolithic fungi from Antarctica.</title>
        <authorList>
            <person name="Coleine C."/>
            <person name="Masonjones S."/>
            <person name="Stajich J.E."/>
        </authorList>
    </citation>
    <scope>NUCLEOTIDE SEQUENCE [LARGE SCALE GENOMIC DNA]</scope>
    <source>
        <strain evidence="4 5">CCFEE 5311</strain>
    </source>
</reference>
<name>A0A4V5N8S7_9PEZI</name>
<gene>
    <name evidence="4" type="ORF">B0A54_03169</name>
</gene>
<dbReference type="PANTHER" id="PTHR37273">
    <property type="entry name" value="CHROMOSOME 8, WHOLE GENOME SHOTGUN SEQUENCE"/>
    <property type="match status" value="1"/>
</dbReference>
<evidence type="ECO:0000259" key="3">
    <source>
        <dbReference type="Pfam" id="PF13883"/>
    </source>
</evidence>
<organism evidence="4 5">
    <name type="scientific">Friedmanniomyces endolithicus</name>
    <dbReference type="NCBI Taxonomy" id="329885"/>
    <lineage>
        <taxon>Eukaryota</taxon>
        <taxon>Fungi</taxon>
        <taxon>Dikarya</taxon>
        <taxon>Ascomycota</taxon>
        <taxon>Pezizomycotina</taxon>
        <taxon>Dothideomycetes</taxon>
        <taxon>Dothideomycetidae</taxon>
        <taxon>Mycosphaerellales</taxon>
        <taxon>Teratosphaeriaceae</taxon>
        <taxon>Friedmanniomyces</taxon>
    </lineage>
</organism>
<evidence type="ECO:0000313" key="4">
    <source>
        <dbReference type="EMBL" id="TKA44879.1"/>
    </source>
</evidence>
<dbReference type="SUPFAM" id="SSF50475">
    <property type="entry name" value="FMN-binding split barrel"/>
    <property type="match status" value="1"/>
</dbReference>
<feature type="compositionally biased region" description="Acidic residues" evidence="1">
    <location>
        <begin position="291"/>
        <end position="305"/>
    </location>
</feature>
<keyword evidence="2" id="KW-0732">Signal</keyword>
<accession>A0A4V5N8S7</accession>
<dbReference type="InterPro" id="IPR012349">
    <property type="entry name" value="Split_barrel_FMN-bd"/>
</dbReference>
<feature type="compositionally biased region" description="Basic and acidic residues" evidence="1">
    <location>
        <begin position="277"/>
        <end position="290"/>
    </location>
</feature>
<proteinExistence type="predicted"/>
<dbReference type="Pfam" id="PF13883">
    <property type="entry name" value="CREG_beta-barrel"/>
    <property type="match status" value="1"/>
</dbReference>
<dbReference type="EMBL" id="NAJP01000013">
    <property type="protein sequence ID" value="TKA44879.1"/>
    <property type="molecule type" value="Genomic_DNA"/>
</dbReference>
<comment type="caution">
    <text evidence="4">The sequence shown here is derived from an EMBL/GenBank/DDBJ whole genome shotgun (WGS) entry which is preliminary data.</text>
</comment>
<feature type="signal peptide" evidence="2">
    <location>
        <begin position="1"/>
        <end position="16"/>
    </location>
</feature>
<evidence type="ECO:0000256" key="1">
    <source>
        <dbReference type="SAM" id="MobiDB-lite"/>
    </source>
</evidence>
<dbReference type="AlphaFoldDB" id="A0A4V5N8S7"/>
<feature type="region of interest" description="Disordered" evidence="1">
    <location>
        <begin position="277"/>
        <end position="320"/>
    </location>
</feature>
<evidence type="ECO:0000256" key="2">
    <source>
        <dbReference type="SAM" id="SignalP"/>
    </source>
</evidence>